<dbReference type="Proteomes" id="UP000683360">
    <property type="component" value="Unassembled WGS sequence"/>
</dbReference>
<evidence type="ECO:0000259" key="2">
    <source>
        <dbReference type="SMART" id="SM01115"/>
    </source>
</evidence>
<dbReference type="InterPro" id="IPR013170">
    <property type="entry name" value="mRNA_splic_Cwf21_dom"/>
</dbReference>
<dbReference type="InterPro" id="IPR047489">
    <property type="entry name" value="SRRM3_cwf21"/>
</dbReference>
<dbReference type="Pfam" id="PF08312">
    <property type="entry name" value="cwf21"/>
    <property type="match status" value="1"/>
</dbReference>
<feature type="compositionally biased region" description="Basic and acidic residues" evidence="1">
    <location>
        <begin position="221"/>
        <end position="232"/>
    </location>
</feature>
<dbReference type="SMART" id="SM01115">
    <property type="entry name" value="cwf21"/>
    <property type="match status" value="1"/>
</dbReference>
<dbReference type="InterPro" id="IPR052109">
    <property type="entry name" value="SRRM_Domain-Containing"/>
</dbReference>
<feature type="compositionally biased region" description="Basic residues" evidence="1">
    <location>
        <begin position="323"/>
        <end position="335"/>
    </location>
</feature>
<reference evidence="3" key="1">
    <citation type="submission" date="2021-03" db="EMBL/GenBank/DDBJ databases">
        <authorList>
            <person name="Bekaert M."/>
        </authorList>
    </citation>
    <scope>NUCLEOTIDE SEQUENCE</scope>
</reference>
<feature type="compositionally biased region" description="Basic residues" evidence="1">
    <location>
        <begin position="393"/>
        <end position="417"/>
    </location>
</feature>
<proteinExistence type="predicted"/>
<dbReference type="CDD" id="cd21376">
    <property type="entry name" value="cwf21_SRRM3"/>
    <property type="match status" value="1"/>
</dbReference>
<dbReference type="AlphaFoldDB" id="A0A8S3VJS8"/>
<dbReference type="PANTHER" id="PTHR34755">
    <property type="entry name" value="SERINE/ARGININE REPETITIVE MATRIX PROTEIN 3-RELATED"/>
    <property type="match status" value="1"/>
</dbReference>
<dbReference type="EMBL" id="CAJPWZ010003308">
    <property type="protein sequence ID" value="CAG2256501.1"/>
    <property type="molecule type" value="Genomic_DNA"/>
</dbReference>
<feature type="region of interest" description="Disordered" evidence="1">
    <location>
        <begin position="197"/>
        <end position="431"/>
    </location>
</feature>
<comment type="caution">
    <text evidence="3">The sequence shown here is derived from an EMBL/GenBank/DDBJ whole genome shotgun (WGS) entry which is preliminary data.</text>
</comment>
<organism evidence="3 4">
    <name type="scientific">Mytilus edulis</name>
    <name type="common">Blue mussel</name>
    <dbReference type="NCBI Taxonomy" id="6550"/>
    <lineage>
        <taxon>Eukaryota</taxon>
        <taxon>Metazoa</taxon>
        <taxon>Spiralia</taxon>
        <taxon>Lophotrochozoa</taxon>
        <taxon>Mollusca</taxon>
        <taxon>Bivalvia</taxon>
        <taxon>Autobranchia</taxon>
        <taxon>Pteriomorphia</taxon>
        <taxon>Mytilida</taxon>
        <taxon>Mytiloidea</taxon>
        <taxon>Mytilidae</taxon>
        <taxon>Mytilinae</taxon>
        <taxon>Mytilus</taxon>
    </lineage>
</organism>
<feature type="compositionally biased region" description="Basic residues" evidence="1">
    <location>
        <begin position="233"/>
        <end position="244"/>
    </location>
</feature>
<dbReference type="GO" id="GO:0005634">
    <property type="term" value="C:nucleus"/>
    <property type="evidence" value="ECO:0007669"/>
    <property type="project" value="UniProtKB-ARBA"/>
</dbReference>
<keyword evidence="4" id="KW-1185">Reference proteome</keyword>
<feature type="domain" description="CWF21" evidence="2">
    <location>
        <begin position="81"/>
        <end position="126"/>
    </location>
</feature>
<evidence type="ECO:0000313" key="4">
    <source>
        <dbReference type="Proteomes" id="UP000683360"/>
    </source>
</evidence>
<evidence type="ECO:0000256" key="1">
    <source>
        <dbReference type="SAM" id="MobiDB-lite"/>
    </source>
</evidence>
<feature type="compositionally biased region" description="Basic and acidic residues" evidence="1">
    <location>
        <begin position="305"/>
        <end position="317"/>
    </location>
</feature>
<feature type="compositionally biased region" description="Basic residues" evidence="1">
    <location>
        <begin position="252"/>
        <end position="271"/>
    </location>
</feature>
<feature type="compositionally biased region" description="Basic and acidic residues" evidence="1">
    <location>
        <begin position="351"/>
        <end position="363"/>
    </location>
</feature>
<feature type="compositionally biased region" description="Low complexity" evidence="1">
    <location>
        <begin position="272"/>
        <end position="284"/>
    </location>
</feature>
<protein>
    <submittedName>
        <fullName evidence="3">SRRM2</fullName>
    </submittedName>
</protein>
<dbReference type="GO" id="GO:0003729">
    <property type="term" value="F:mRNA binding"/>
    <property type="evidence" value="ECO:0007669"/>
    <property type="project" value="TreeGrafter"/>
</dbReference>
<sequence>MEEVSSDYRDNAKKFWSYIKSKGQEWTGKSLSIESPCNWQQCIMKNLSFVRNHKDRVDYKSEEELKKLEQSMIKQPNKEILDHDRKRKVELKCLEMQELMEEQGYSQDEIEKKVSMFRTMLINKEGVTEGVLDKDEHGRPIAKETHQIAEANQEKNKRLKEAFGISEYYVDGSSLDPNRKAKEDEAKAVAMAQKKYAIVRDSSSSERSVSPTPKKRKKTKSREDSSDRESRRDRKKHKSKKHKHDRSESKKSRNKHKKRRSKRRGKKRKRSGSPLSSLVSGGSLSDHDSSSDEDINQNNKATVNKQREENADDRKSPSSENKQKRHRSRSSRRSSSRSTTRSHSPRKKHKENGNKKGHDRSTAERSPASHRSPSITKKKSNSRSISYSPESRSKRKSSSRRSRHSRHHSRTSSRSRSSRSGSSISRSRSRTKKICLSAPEYHSVKIADILLKILQTQLSRSRLRITPEVVIIVTPEVVLEKRSTSIRRRRGSPSHLDRRRITRKINEKPQHVPESVLYHTIDQVLHLPVLSVVMTHITDTGSHGRVPDTVVSAAVYHSDGKEVGVGHQTDRNHQIIMLSFISLYLC</sequence>
<dbReference type="PANTHER" id="PTHR34755:SF3">
    <property type="entry name" value="SERINE_ARGININE REPETITIVE MATRIX PROTEIN 2"/>
    <property type="match status" value="1"/>
</dbReference>
<name>A0A8S3VJS8_MYTED</name>
<evidence type="ECO:0000313" key="3">
    <source>
        <dbReference type="EMBL" id="CAG2256501.1"/>
    </source>
</evidence>
<dbReference type="Gene3D" id="6.10.140.420">
    <property type="match status" value="1"/>
</dbReference>
<accession>A0A8S3VJS8</accession>
<feature type="compositionally biased region" description="Low complexity" evidence="1">
    <location>
        <begin position="199"/>
        <end position="212"/>
    </location>
</feature>
<dbReference type="OrthoDB" id="10267305at2759"/>
<gene>
    <name evidence="3" type="ORF">MEDL_67839</name>
</gene>